<accession>A0A150L6L0</accession>
<evidence type="ECO:0000256" key="2">
    <source>
        <dbReference type="ARBA" id="ARBA00023015"/>
    </source>
</evidence>
<dbReference type="SUPFAM" id="SSF53850">
    <property type="entry name" value="Periplasmic binding protein-like II"/>
    <property type="match status" value="1"/>
</dbReference>
<dbReference type="eggNOG" id="COG0583">
    <property type="taxonomic scope" value="Bacteria"/>
</dbReference>
<gene>
    <name evidence="6" type="ORF">B4119_1244</name>
</gene>
<evidence type="ECO:0000256" key="3">
    <source>
        <dbReference type="ARBA" id="ARBA00023125"/>
    </source>
</evidence>
<evidence type="ECO:0000256" key="4">
    <source>
        <dbReference type="ARBA" id="ARBA00023163"/>
    </source>
</evidence>
<feature type="domain" description="HTH lysR-type" evidence="5">
    <location>
        <begin position="39"/>
        <end position="85"/>
    </location>
</feature>
<dbReference type="Gene3D" id="3.40.190.290">
    <property type="match status" value="1"/>
</dbReference>
<dbReference type="InterPro" id="IPR036388">
    <property type="entry name" value="WH-like_DNA-bd_sf"/>
</dbReference>
<dbReference type="InterPro" id="IPR000847">
    <property type="entry name" value="LysR_HTH_N"/>
</dbReference>
<evidence type="ECO:0000256" key="1">
    <source>
        <dbReference type="ARBA" id="ARBA00009437"/>
    </source>
</evidence>
<reference evidence="6 7" key="1">
    <citation type="submission" date="2016-01" db="EMBL/GenBank/DDBJ databases">
        <title>Draft Genome Sequences of Seven Thermophilic Sporeformers Isolated from Foods.</title>
        <authorList>
            <person name="Berendsen E.M."/>
            <person name="Wells-Bennik M.H."/>
            <person name="Krawcyk A.O."/>
            <person name="De Jong A."/>
            <person name="Holsappel S."/>
            <person name="Eijlander R.T."/>
            <person name="Kuipers O.P."/>
        </authorList>
    </citation>
    <scope>NUCLEOTIDE SEQUENCE [LARGE SCALE GENOMIC DNA]</scope>
    <source>
        <strain evidence="6 7">B4119</strain>
    </source>
</reference>
<dbReference type="EMBL" id="LQYS01000120">
    <property type="protein sequence ID" value="KYD07332.1"/>
    <property type="molecule type" value="Genomic_DNA"/>
</dbReference>
<comment type="similarity">
    <text evidence="1">Belongs to the LysR transcriptional regulatory family.</text>
</comment>
<dbReference type="Pfam" id="PF03466">
    <property type="entry name" value="LysR_substrate"/>
    <property type="match status" value="1"/>
</dbReference>
<keyword evidence="3" id="KW-0238">DNA-binding</keyword>
<evidence type="ECO:0000313" key="6">
    <source>
        <dbReference type="EMBL" id="KYD07332.1"/>
    </source>
</evidence>
<keyword evidence="2" id="KW-0805">Transcription regulation</keyword>
<evidence type="ECO:0000313" key="7">
    <source>
        <dbReference type="Proteomes" id="UP000075455"/>
    </source>
</evidence>
<dbReference type="PROSITE" id="PS50931">
    <property type="entry name" value="HTH_LYSR"/>
    <property type="match status" value="1"/>
</dbReference>
<dbReference type="Proteomes" id="UP000075455">
    <property type="component" value="Unassembled WGS sequence"/>
</dbReference>
<name>A0A150L6L0_9BACL</name>
<protein>
    <recommendedName>
        <fullName evidence="5">HTH lysR-type domain-containing protein</fullName>
    </recommendedName>
</protein>
<dbReference type="PANTHER" id="PTHR30126">
    <property type="entry name" value="HTH-TYPE TRANSCRIPTIONAL REGULATOR"/>
    <property type="match status" value="1"/>
</dbReference>
<dbReference type="PANTHER" id="PTHR30126:SF78">
    <property type="entry name" value="HTH LYSR-TYPE DOMAIN-CONTAINING PROTEIN"/>
    <property type="match status" value="1"/>
</dbReference>
<sequence>MYSFYNNKKILKKWTEMIRKTYQKGDSLNISEYEMLTVLAEELNMRKAAAQLYVTQSALSQRLQAIEASWNVKIFIRSQRGLLLTPEGEKIVQLAKEIVQKTNKVKEEIEQLAGQISGTLTLAVVSIVAQHWLPAVLKTFMILYPNVNVSLTTGWTSEVLSGMYENRFQLGIVRGKPNWSGIATRLFTDQLYLVDQEIQSLEQLPHTDRPFIQFKSDSTYSLHIQQWWHEQFQALPPRTVIVDQIETCKQLAYHGVGYAILPEIALDDREQHLVHMIALKDKHGERMTRDTWLISSEAAWQLPQVQAFQKVLQNFVS</sequence>
<dbReference type="SUPFAM" id="SSF46785">
    <property type="entry name" value="Winged helix' DNA-binding domain"/>
    <property type="match status" value="1"/>
</dbReference>
<keyword evidence="4" id="KW-0804">Transcription</keyword>
<dbReference type="STRING" id="81408.B4119_1244"/>
<dbReference type="AlphaFoldDB" id="A0A150L6L0"/>
<dbReference type="GO" id="GO:0000976">
    <property type="term" value="F:transcription cis-regulatory region binding"/>
    <property type="evidence" value="ECO:0007669"/>
    <property type="project" value="TreeGrafter"/>
</dbReference>
<organism evidence="6 7">
    <name type="scientific">Saccharococcus caldoxylosilyticus</name>
    <dbReference type="NCBI Taxonomy" id="81408"/>
    <lineage>
        <taxon>Bacteria</taxon>
        <taxon>Bacillati</taxon>
        <taxon>Bacillota</taxon>
        <taxon>Bacilli</taxon>
        <taxon>Bacillales</taxon>
        <taxon>Anoxybacillaceae</taxon>
        <taxon>Saccharococcus</taxon>
    </lineage>
</organism>
<dbReference type="Pfam" id="PF00126">
    <property type="entry name" value="HTH_1"/>
    <property type="match status" value="1"/>
</dbReference>
<dbReference type="InterPro" id="IPR005119">
    <property type="entry name" value="LysR_subst-bd"/>
</dbReference>
<comment type="caution">
    <text evidence="6">The sequence shown here is derived from an EMBL/GenBank/DDBJ whole genome shotgun (WGS) entry which is preliminary data.</text>
</comment>
<dbReference type="GO" id="GO:0003700">
    <property type="term" value="F:DNA-binding transcription factor activity"/>
    <property type="evidence" value="ECO:0007669"/>
    <property type="project" value="InterPro"/>
</dbReference>
<dbReference type="InterPro" id="IPR036390">
    <property type="entry name" value="WH_DNA-bd_sf"/>
</dbReference>
<evidence type="ECO:0000259" key="5">
    <source>
        <dbReference type="PROSITE" id="PS50931"/>
    </source>
</evidence>
<dbReference type="PATRIC" id="fig|81408.3.peg.1723"/>
<dbReference type="Gene3D" id="1.10.10.10">
    <property type="entry name" value="Winged helix-like DNA-binding domain superfamily/Winged helix DNA-binding domain"/>
    <property type="match status" value="1"/>
</dbReference>
<dbReference type="CDD" id="cd05466">
    <property type="entry name" value="PBP2_LTTR_substrate"/>
    <property type="match status" value="1"/>
</dbReference>
<proteinExistence type="inferred from homology"/>